<evidence type="ECO:0000313" key="1">
    <source>
        <dbReference type="EMBL" id="ERI11823.1"/>
    </source>
</evidence>
<gene>
    <name evidence="1" type="ORF">HMPREF0083_00077</name>
</gene>
<accession>U1XBA8</accession>
<dbReference type="AlphaFoldDB" id="U1XBA8"/>
<reference evidence="1 2" key="1">
    <citation type="submission" date="2013-08" db="EMBL/GenBank/DDBJ databases">
        <authorList>
            <person name="Weinstock G."/>
            <person name="Sodergren E."/>
            <person name="Wylie T."/>
            <person name="Fulton L."/>
            <person name="Fulton R."/>
            <person name="Fronick C."/>
            <person name="O'Laughlin M."/>
            <person name="Godfrey J."/>
            <person name="Miner T."/>
            <person name="Herter B."/>
            <person name="Appelbaum E."/>
            <person name="Cordes M."/>
            <person name="Lek S."/>
            <person name="Wollam A."/>
            <person name="Pepin K.H."/>
            <person name="Palsikar V.B."/>
            <person name="Mitreva M."/>
            <person name="Wilson R.K."/>
        </authorList>
    </citation>
    <scope>NUCLEOTIDE SEQUENCE [LARGE SCALE GENOMIC DNA]</scope>
    <source>
        <strain evidence="1 2">ATCC 12856</strain>
    </source>
</reference>
<dbReference type="HOGENOM" id="CLU_2821703_0_0_9"/>
<keyword evidence="2" id="KW-1185">Reference proteome</keyword>
<dbReference type="Proteomes" id="UP000016511">
    <property type="component" value="Unassembled WGS sequence"/>
</dbReference>
<dbReference type="EMBL" id="AWSJ01000005">
    <property type="protein sequence ID" value="ERI11823.1"/>
    <property type="molecule type" value="Genomic_DNA"/>
</dbReference>
<comment type="caution">
    <text evidence="1">The sequence shown here is derived from an EMBL/GenBank/DDBJ whole genome shotgun (WGS) entry which is preliminary data.</text>
</comment>
<organism evidence="1 2">
    <name type="scientific">Aneurinibacillus aneurinilyticus ATCC 12856</name>
    <dbReference type="NCBI Taxonomy" id="649747"/>
    <lineage>
        <taxon>Bacteria</taxon>
        <taxon>Bacillati</taxon>
        <taxon>Bacillota</taxon>
        <taxon>Bacilli</taxon>
        <taxon>Bacillales</taxon>
        <taxon>Paenibacillaceae</taxon>
        <taxon>Aneurinibacillus group</taxon>
        <taxon>Aneurinibacillus</taxon>
    </lineage>
</organism>
<protein>
    <submittedName>
        <fullName evidence="1">Uncharacterized protein</fullName>
    </submittedName>
</protein>
<name>U1XBA8_ANEAE</name>
<evidence type="ECO:0000313" key="2">
    <source>
        <dbReference type="Proteomes" id="UP000016511"/>
    </source>
</evidence>
<proteinExistence type="predicted"/>
<sequence length="66" mass="7352">MSARFPIHNIHRQYVKFLTYTSIFKFIITHELTGTDGRDSIVLSGTLTSAQGASTLFVYSIIAPDC</sequence>